<protein>
    <submittedName>
        <fullName evidence="1">Uncharacterized protein</fullName>
    </submittedName>
</protein>
<dbReference type="EMBL" id="LQBL01000022">
    <property type="protein sequence ID" value="KUG55824.1"/>
    <property type="molecule type" value="Genomic_DNA"/>
</dbReference>
<dbReference type="SUPFAM" id="SSF52540">
    <property type="entry name" value="P-loop containing nucleoside triphosphate hydrolases"/>
    <property type="match status" value="1"/>
</dbReference>
<reference evidence="1 2" key="1">
    <citation type="submission" date="2015-12" db="EMBL/GenBank/DDBJ databases">
        <title>Serinicoccus chungangenesis strain CD08_5 genome sequencing and assembly.</title>
        <authorList>
            <person name="Chander A.M."/>
            <person name="Kaur G."/>
            <person name="Nair G.R."/>
            <person name="Dhawan D.K."/>
            <person name="Kochhar R.K."/>
            <person name="Mayilraj S."/>
            <person name="Bhadada S.K."/>
        </authorList>
    </citation>
    <scope>NUCLEOTIDE SEQUENCE [LARGE SCALE GENOMIC DNA]</scope>
    <source>
        <strain evidence="1 2">CD08_5</strain>
    </source>
</reference>
<dbReference type="Pfam" id="PF13238">
    <property type="entry name" value="AAA_18"/>
    <property type="match status" value="1"/>
</dbReference>
<organism evidence="1 2">
    <name type="scientific">Serinicoccus chungangensis</name>
    <dbReference type="NCBI Taxonomy" id="767452"/>
    <lineage>
        <taxon>Bacteria</taxon>
        <taxon>Bacillati</taxon>
        <taxon>Actinomycetota</taxon>
        <taxon>Actinomycetes</taxon>
        <taxon>Micrococcales</taxon>
        <taxon>Ornithinimicrobiaceae</taxon>
        <taxon>Serinicoccus</taxon>
    </lineage>
</organism>
<proteinExistence type="predicted"/>
<dbReference type="Gene3D" id="3.40.50.300">
    <property type="entry name" value="P-loop containing nucleotide triphosphate hydrolases"/>
    <property type="match status" value="1"/>
</dbReference>
<comment type="caution">
    <text evidence="1">The sequence shown here is derived from an EMBL/GenBank/DDBJ whole genome shotgun (WGS) entry which is preliminary data.</text>
</comment>
<dbReference type="InterPro" id="IPR027417">
    <property type="entry name" value="P-loop_NTPase"/>
</dbReference>
<evidence type="ECO:0000313" key="2">
    <source>
        <dbReference type="Proteomes" id="UP000054837"/>
    </source>
</evidence>
<accession>A0A0W8I8Y5</accession>
<gene>
    <name evidence="1" type="ORF">AVL62_04825</name>
</gene>
<sequence length="173" mass="18273">MDGTPPGVTVVAVDGPSGSGKTVLARALARDLGAPLLHMDDLYPGWDGLAASPALLAEQVLEPLARGERAAYRRWDWHAGDWATDPVEVPEPPGGVLVVEGCGSSVGPAGEHAAVRVWVDAEPALRMRRGVARDGEAYRPHWERWAAQEVRLFAADGTRGRADLVIDTSPGAG</sequence>
<dbReference type="STRING" id="767452.AVL62_04825"/>
<keyword evidence="2" id="KW-1185">Reference proteome</keyword>
<name>A0A0W8I8Y5_9MICO</name>
<dbReference type="AlphaFoldDB" id="A0A0W8I8Y5"/>
<dbReference type="Proteomes" id="UP000054837">
    <property type="component" value="Unassembled WGS sequence"/>
</dbReference>
<evidence type="ECO:0000313" key="1">
    <source>
        <dbReference type="EMBL" id="KUG55824.1"/>
    </source>
</evidence>